<dbReference type="AlphaFoldDB" id="A0AAD5UI92"/>
<dbReference type="PROSITE" id="PS50235">
    <property type="entry name" value="USP_3"/>
    <property type="match status" value="1"/>
</dbReference>
<name>A0AAD5UI92_9FUNG</name>
<dbReference type="InterPro" id="IPR028889">
    <property type="entry name" value="USP"/>
</dbReference>
<dbReference type="GO" id="GO:0016579">
    <property type="term" value="P:protein deubiquitination"/>
    <property type="evidence" value="ECO:0007669"/>
    <property type="project" value="InterPro"/>
</dbReference>
<dbReference type="GO" id="GO:0004843">
    <property type="term" value="F:cysteine-type deubiquitinase activity"/>
    <property type="evidence" value="ECO:0007669"/>
    <property type="project" value="InterPro"/>
</dbReference>
<comment type="caution">
    <text evidence="2">The sequence shown here is derived from an EMBL/GenBank/DDBJ whole genome shotgun (WGS) entry which is preliminary data.</text>
</comment>
<keyword evidence="3" id="KW-1185">Reference proteome</keyword>
<evidence type="ECO:0000313" key="3">
    <source>
        <dbReference type="Proteomes" id="UP001210925"/>
    </source>
</evidence>
<dbReference type="Gene3D" id="3.90.70.10">
    <property type="entry name" value="Cysteine proteinases"/>
    <property type="match status" value="1"/>
</dbReference>
<feature type="domain" description="USP" evidence="1">
    <location>
        <begin position="1"/>
        <end position="342"/>
    </location>
</feature>
<reference evidence="2" key="1">
    <citation type="submission" date="2020-05" db="EMBL/GenBank/DDBJ databases">
        <title>Phylogenomic resolution of chytrid fungi.</title>
        <authorList>
            <person name="Stajich J.E."/>
            <person name="Amses K."/>
            <person name="Simmons R."/>
            <person name="Seto K."/>
            <person name="Myers J."/>
            <person name="Bonds A."/>
            <person name="Quandt C.A."/>
            <person name="Barry K."/>
            <person name="Liu P."/>
            <person name="Grigoriev I."/>
            <person name="Longcore J.E."/>
            <person name="James T.Y."/>
        </authorList>
    </citation>
    <scope>NUCLEOTIDE SEQUENCE</scope>
    <source>
        <strain evidence="2">PLAUS21</strain>
    </source>
</reference>
<sequence>MGSTCFMNTILQTFLHNPFLKAHFLSDKHSSRKCQKEASTCMACQLDKLFSQFYATDTTPFTPHAFLYAMWMSQKHLAGYSQQDAHEFFISILDEIHNNCSGTLDSSNCKCVVHKVFGGILQSDVTCLQCNNVTFSYDPILDLSLEIKSSAKQTKKKKPDGDEAEYTLSEFTVPEKLGSNQYHCKSCGSFEEAIKQLSMKTLPPVLSIQFKRFEHSLATSNKIDTKVKIPSQLDMTPHTTRAVKMRSMMNKSKSSRTPNKQNYDSVSDGVPSYQYNLFAVVCHEGKLDTGHYKAFCKINDIWFEFDDHNVSIVDHAQFSSYVPNEYGDPIPIQVKTEDVVME</sequence>
<dbReference type="InterPro" id="IPR038765">
    <property type="entry name" value="Papain-like_cys_pep_sf"/>
</dbReference>
<evidence type="ECO:0000259" key="1">
    <source>
        <dbReference type="PROSITE" id="PS50235"/>
    </source>
</evidence>
<protein>
    <recommendedName>
        <fullName evidence="1">USP domain-containing protein</fullName>
    </recommendedName>
</protein>
<accession>A0AAD5UI92</accession>
<dbReference type="InterPro" id="IPR018200">
    <property type="entry name" value="USP_CS"/>
</dbReference>
<dbReference type="InterPro" id="IPR050164">
    <property type="entry name" value="Peptidase_C19"/>
</dbReference>
<proteinExistence type="predicted"/>
<dbReference type="SUPFAM" id="SSF54001">
    <property type="entry name" value="Cysteine proteinases"/>
    <property type="match status" value="1"/>
</dbReference>
<gene>
    <name evidence="2" type="ORF">HK103_006045</name>
</gene>
<dbReference type="InterPro" id="IPR001394">
    <property type="entry name" value="Peptidase_C19_UCH"/>
</dbReference>
<dbReference type="Pfam" id="PF00443">
    <property type="entry name" value="UCH"/>
    <property type="match status" value="1"/>
</dbReference>
<dbReference type="EMBL" id="JADGKB010000060">
    <property type="protein sequence ID" value="KAJ3255787.1"/>
    <property type="molecule type" value="Genomic_DNA"/>
</dbReference>
<dbReference type="PANTHER" id="PTHR24006:SF937">
    <property type="entry name" value="UBIQUITIN CARBOXYL-TERMINAL HYDROLASE"/>
    <property type="match status" value="1"/>
</dbReference>
<dbReference type="PANTHER" id="PTHR24006">
    <property type="entry name" value="UBIQUITIN CARBOXYL-TERMINAL HYDROLASE"/>
    <property type="match status" value="1"/>
</dbReference>
<dbReference type="GO" id="GO:0005829">
    <property type="term" value="C:cytosol"/>
    <property type="evidence" value="ECO:0007669"/>
    <property type="project" value="TreeGrafter"/>
</dbReference>
<dbReference type="PROSITE" id="PS00973">
    <property type="entry name" value="USP_2"/>
    <property type="match status" value="1"/>
</dbReference>
<evidence type="ECO:0000313" key="2">
    <source>
        <dbReference type="EMBL" id="KAJ3255787.1"/>
    </source>
</evidence>
<organism evidence="2 3">
    <name type="scientific">Boothiomyces macroporosus</name>
    <dbReference type="NCBI Taxonomy" id="261099"/>
    <lineage>
        <taxon>Eukaryota</taxon>
        <taxon>Fungi</taxon>
        <taxon>Fungi incertae sedis</taxon>
        <taxon>Chytridiomycota</taxon>
        <taxon>Chytridiomycota incertae sedis</taxon>
        <taxon>Chytridiomycetes</taxon>
        <taxon>Rhizophydiales</taxon>
        <taxon>Terramycetaceae</taxon>
        <taxon>Boothiomyces</taxon>
    </lineage>
</organism>
<dbReference type="GO" id="GO:0005634">
    <property type="term" value="C:nucleus"/>
    <property type="evidence" value="ECO:0007669"/>
    <property type="project" value="TreeGrafter"/>
</dbReference>
<dbReference type="Proteomes" id="UP001210925">
    <property type="component" value="Unassembled WGS sequence"/>
</dbReference>